<sequence>MSYCPTIHTDMKLGNRGPQWLRRTIEHGRVLRLSLSKMRIHCAPPNNISCMDLEKTECRYLICAGSDKKITIYDTWNLAKDDNKDGGIPKIATIGSKPRHTKYMHKCMISTIQWYPLDTGIFVSTSFDGTIKIWDANRLRPAETLEINSAINNHHISPLCQHSLIAAASVDHIRLADMRTSSTSHTLKGHRDNILCVKWSPKNEFLLASGSEDNRVLLWDVRQAKSVLHNLDQHNGDSTASTAAVGTAHTGTVNSILFSEDGRHLLSFATDQRLHLWNTDTGANTLVNYGHITNQSKHRYLEMALYKGGASSAIAFVPSGRQVTMFEFFSGAQVRRLAGHFSDIICCEFNPYLQELYTAAQTSNVLIWTPGDNDENSASASSNGQNTQHNTSSLLQDNWSDSD</sequence>
<evidence type="ECO:0000256" key="1">
    <source>
        <dbReference type="ARBA" id="ARBA00022574"/>
    </source>
</evidence>
<keyword evidence="1 5" id="KW-0853">WD repeat</keyword>
<evidence type="ECO:0000256" key="6">
    <source>
        <dbReference type="SAM" id="MobiDB-lite"/>
    </source>
</evidence>
<dbReference type="GO" id="GO:0006283">
    <property type="term" value="P:transcription-coupled nucleotide-excision repair"/>
    <property type="evidence" value="ECO:0007669"/>
    <property type="project" value="InterPro"/>
</dbReference>
<feature type="repeat" description="WD" evidence="5">
    <location>
        <begin position="102"/>
        <end position="144"/>
    </location>
</feature>
<organism evidence="7 8">
    <name type="scientific">Ciona savignyi</name>
    <name type="common">Pacific transparent sea squirt</name>
    <dbReference type="NCBI Taxonomy" id="51511"/>
    <lineage>
        <taxon>Eukaryota</taxon>
        <taxon>Metazoa</taxon>
        <taxon>Chordata</taxon>
        <taxon>Tunicata</taxon>
        <taxon>Ascidiacea</taxon>
        <taxon>Phlebobranchia</taxon>
        <taxon>Cionidae</taxon>
        <taxon>Ciona</taxon>
    </lineage>
</organism>
<proteinExistence type="predicted"/>
<accession>H2YC44</accession>
<reference evidence="7" key="2">
    <citation type="submission" date="2025-08" db="UniProtKB">
        <authorList>
            <consortium name="Ensembl"/>
        </authorList>
    </citation>
    <scope>IDENTIFICATION</scope>
</reference>
<dbReference type="eggNOG" id="KOG4283">
    <property type="taxonomic scope" value="Eukaryota"/>
</dbReference>
<dbReference type="STRING" id="51511.ENSCSAVP00000002892"/>
<dbReference type="GeneTree" id="ENSGT00390000009065"/>
<dbReference type="HOGENOM" id="CLU_032951_2_1_1"/>
<dbReference type="InterPro" id="IPR015943">
    <property type="entry name" value="WD40/YVTN_repeat-like_dom_sf"/>
</dbReference>
<dbReference type="InterPro" id="IPR036322">
    <property type="entry name" value="WD40_repeat_dom_sf"/>
</dbReference>
<dbReference type="OMA" id="GEIFMFE"/>
<dbReference type="PANTHER" id="PTHR46202:SF1">
    <property type="entry name" value="DNA EXCISION REPAIR PROTEIN ERCC-8"/>
    <property type="match status" value="1"/>
</dbReference>
<dbReference type="InParanoid" id="H2YC44"/>
<dbReference type="Ensembl" id="ENSCSAVT00000002936.1">
    <property type="protein sequence ID" value="ENSCSAVP00000002892.1"/>
    <property type="gene ID" value="ENSCSAVG00000001727.1"/>
</dbReference>
<dbReference type="AlphaFoldDB" id="H2YC44"/>
<keyword evidence="8" id="KW-1185">Reference proteome</keyword>
<dbReference type="PANTHER" id="PTHR46202">
    <property type="entry name" value="DNA EXCISION REPAIR PROTEIN ERCC-8"/>
    <property type="match status" value="1"/>
</dbReference>
<feature type="compositionally biased region" description="Polar residues" evidence="6">
    <location>
        <begin position="384"/>
        <end position="403"/>
    </location>
</feature>
<dbReference type="PRINTS" id="PR00320">
    <property type="entry name" value="GPROTEINBRPT"/>
</dbReference>
<evidence type="ECO:0000256" key="5">
    <source>
        <dbReference type="PROSITE-ProRule" id="PRU00221"/>
    </source>
</evidence>
<reference evidence="8" key="1">
    <citation type="submission" date="2003-08" db="EMBL/GenBank/DDBJ databases">
        <authorList>
            <person name="Birren B."/>
            <person name="Nusbaum C."/>
            <person name="Abebe A."/>
            <person name="Abouelleil A."/>
            <person name="Adekoya E."/>
            <person name="Ait-zahra M."/>
            <person name="Allen N."/>
            <person name="Allen T."/>
            <person name="An P."/>
            <person name="Anderson M."/>
            <person name="Anderson S."/>
            <person name="Arachchi H."/>
            <person name="Armbruster J."/>
            <person name="Bachantsang P."/>
            <person name="Baldwin J."/>
            <person name="Barry A."/>
            <person name="Bayul T."/>
            <person name="Blitshsteyn B."/>
            <person name="Bloom T."/>
            <person name="Blye J."/>
            <person name="Boguslavskiy L."/>
            <person name="Borowsky M."/>
            <person name="Boukhgalter B."/>
            <person name="Brunache A."/>
            <person name="Butler J."/>
            <person name="Calixte N."/>
            <person name="Calvo S."/>
            <person name="Camarata J."/>
            <person name="Campo K."/>
            <person name="Chang J."/>
            <person name="Cheshatsang Y."/>
            <person name="Citroen M."/>
            <person name="Collymore A."/>
            <person name="Considine T."/>
            <person name="Cook A."/>
            <person name="Cooke P."/>
            <person name="Corum B."/>
            <person name="Cuomo C."/>
            <person name="David R."/>
            <person name="Dawoe T."/>
            <person name="Degray S."/>
            <person name="Dodge S."/>
            <person name="Dooley K."/>
            <person name="Dorje P."/>
            <person name="Dorjee K."/>
            <person name="Dorris L."/>
            <person name="Duffey N."/>
            <person name="Dupes A."/>
            <person name="Elkins T."/>
            <person name="Engels R."/>
            <person name="Erickson J."/>
            <person name="Farina A."/>
            <person name="Faro S."/>
            <person name="Ferreira P."/>
            <person name="Fischer H."/>
            <person name="Fitzgerald M."/>
            <person name="Foley K."/>
            <person name="Gage D."/>
            <person name="Galagan J."/>
            <person name="Gearin G."/>
            <person name="Gnerre S."/>
            <person name="Gnirke A."/>
            <person name="Goyette A."/>
            <person name="Graham J."/>
            <person name="Grandbois E."/>
            <person name="Gyaltsen K."/>
            <person name="Hafez N."/>
            <person name="Hagopian D."/>
            <person name="Hagos B."/>
            <person name="Hall J."/>
            <person name="Hatcher B."/>
            <person name="Heller A."/>
            <person name="Higgins H."/>
            <person name="Honan T."/>
            <person name="Horn A."/>
            <person name="Houde N."/>
            <person name="Hughes L."/>
            <person name="Hulme W."/>
            <person name="Husby E."/>
            <person name="Iliev I."/>
            <person name="Jaffe D."/>
            <person name="Jones C."/>
            <person name="Kamal M."/>
            <person name="Kamat A."/>
            <person name="Kamvysselis M."/>
            <person name="Karlsson E."/>
            <person name="Kells C."/>
            <person name="Kieu A."/>
            <person name="Kisner P."/>
            <person name="Kodira C."/>
            <person name="Kulbokas E."/>
            <person name="Labutti K."/>
            <person name="Lama D."/>
            <person name="Landers T."/>
            <person name="Leger J."/>
            <person name="Levine S."/>
            <person name="Lewis D."/>
            <person name="Lewis T."/>
            <person name="Lindblad-toh K."/>
            <person name="Liu X."/>
            <person name="Lokyitsang T."/>
            <person name="Lokyitsang Y."/>
            <person name="Lucien O."/>
            <person name="Lui A."/>
            <person name="Ma L.J."/>
            <person name="Mabbitt R."/>
            <person name="Macdonald J."/>
            <person name="Maclean C."/>
            <person name="Major J."/>
            <person name="Manning J."/>
            <person name="Marabella R."/>
            <person name="Maru K."/>
            <person name="Matthews C."/>
            <person name="Mauceli E."/>
            <person name="Mccarthy M."/>
            <person name="Mcdonough S."/>
            <person name="Mcghee T."/>
            <person name="Meldrim J."/>
            <person name="Meneus L."/>
            <person name="Mesirov J."/>
            <person name="Mihalev A."/>
            <person name="Mihova T."/>
            <person name="Mikkelsen T."/>
            <person name="Mlenga V."/>
            <person name="Moru K."/>
            <person name="Mozes J."/>
            <person name="Mulrain L."/>
            <person name="Munson G."/>
            <person name="Naylor J."/>
            <person name="Newes C."/>
            <person name="Nguyen C."/>
            <person name="Nguyen N."/>
            <person name="Nguyen T."/>
            <person name="Nicol R."/>
            <person name="Nielsen C."/>
            <person name="Nizzari M."/>
            <person name="Norbu C."/>
            <person name="Norbu N."/>
            <person name="O'donnell P."/>
            <person name="Okoawo O."/>
            <person name="O'leary S."/>
            <person name="Omotosho B."/>
            <person name="O'neill K."/>
            <person name="Osman S."/>
            <person name="Parker S."/>
            <person name="Perrin D."/>
            <person name="Phunkhang P."/>
            <person name="Piqani B."/>
            <person name="Purcell S."/>
            <person name="Rachupka T."/>
            <person name="Ramasamy U."/>
            <person name="Rameau R."/>
            <person name="Ray V."/>
            <person name="Raymond C."/>
            <person name="Retta R."/>
            <person name="Richardson S."/>
            <person name="Rise C."/>
            <person name="Rodriguez J."/>
            <person name="Rogers J."/>
            <person name="Rogov P."/>
            <person name="Rutman M."/>
            <person name="Schupbach R."/>
            <person name="Seaman C."/>
            <person name="Settipalli S."/>
            <person name="Sharpe T."/>
            <person name="Sheridan J."/>
            <person name="Sherpa N."/>
            <person name="Shi J."/>
            <person name="Smirnov S."/>
            <person name="Smith C."/>
            <person name="Sougnez C."/>
            <person name="Spencer B."/>
            <person name="Stalker J."/>
            <person name="Stange-thomann N."/>
            <person name="Stavropoulos S."/>
            <person name="Stetson K."/>
            <person name="Stone C."/>
            <person name="Stone S."/>
            <person name="Stubbs M."/>
            <person name="Talamas J."/>
            <person name="Tchuinga P."/>
            <person name="Tenzing P."/>
            <person name="Tesfaye S."/>
            <person name="Theodore J."/>
            <person name="Thoulutsang Y."/>
            <person name="Topham K."/>
            <person name="Towey S."/>
            <person name="Tsamla T."/>
            <person name="Tsomo N."/>
            <person name="Vallee D."/>
            <person name="Vassiliev H."/>
            <person name="Venkataraman V."/>
            <person name="Vinson J."/>
            <person name="Vo A."/>
            <person name="Wade C."/>
            <person name="Wang S."/>
            <person name="Wangchuk T."/>
            <person name="Wangdi T."/>
            <person name="Whittaker C."/>
            <person name="Wilkinson J."/>
            <person name="Wu Y."/>
            <person name="Wyman D."/>
            <person name="Yadav S."/>
            <person name="Yang S."/>
            <person name="Yang X."/>
            <person name="Yeager S."/>
            <person name="Yee E."/>
            <person name="Young G."/>
            <person name="Zainoun J."/>
            <person name="Zembeck L."/>
            <person name="Zimmer A."/>
            <person name="Zody M."/>
            <person name="Lander E."/>
        </authorList>
    </citation>
    <scope>NUCLEOTIDE SEQUENCE [LARGE SCALE GENOMIC DNA]</scope>
</reference>
<dbReference type="InterPro" id="IPR042238">
    <property type="entry name" value="Rad28/ERCC8/Ckn1/ATCSA-1"/>
</dbReference>
<dbReference type="GO" id="GO:0000109">
    <property type="term" value="C:nucleotide-excision repair complex"/>
    <property type="evidence" value="ECO:0007669"/>
    <property type="project" value="TreeGrafter"/>
</dbReference>
<dbReference type="GO" id="GO:0043161">
    <property type="term" value="P:proteasome-mediated ubiquitin-dependent protein catabolic process"/>
    <property type="evidence" value="ECO:0007669"/>
    <property type="project" value="TreeGrafter"/>
</dbReference>
<keyword evidence="4" id="KW-0234">DNA repair</keyword>
<feature type="repeat" description="WD" evidence="5">
    <location>
        <begin position="246"/>
        <end position="287"/>
    </location>
</feature>
<dbReference type="FunCoup" id="H2YC44">
    <property type="interactions" value="45"/>
</dbReference>
<feature type="repeat" description="WD" evidence="5">
    <location>
        <begin position="187"/>
        <end position="229"/>
    </location>
</feature>
<dbReference type="Proteomes" id="UP000007875">
    <property type="component" value="Unassembled WGS sequence"/>
</dbReference>
<keyword evidence="2" id="KW-0677">Repeat</keyword>
<dbReference type="InterPro" id="IPR019775">
    <property type="entry name" value="WD40_repeat_CS"/>
</dbReference>
<dbReference type="GO" id="GO:0000209">
    <property type="term" value="P:protein polyubiquitination"/>
    <property type="evidence" value="ECO:0007669"/>
    <property type="project" value="TreeGrafter"/>
</dbReference>
<feature type="region of interest" description="Disordered" evidence="6">
    <location>
        <begin position="371"/>
        <end position="403"/>
    </location>
</feature>
<keyword evidence="3" id="KW-0227">DNA damage</keyword>
<dbReference type="InterPro" id="IPR001680">
    <property type="entry name" value="WD40_rpt"/>
</dbReference>
<dbReference type="SMART" id="SM00320">
    <property type="entry name" value="WD40"/>
    <property type="match status" value="5"/>
</dbReference>
<dbReference type="Pfam" id="PF00400">
    <property type="entry name" value="WD40"/>
    <property type="match status" value="3"/>
</dbReference>
<dbReference type="PROSITE" id="PS50082">
    <property type="entry name" value="WD_REPEATS_2"/>
    <property type="match status" value="3"/>
</dbReference>
<evidence type="ECO:0000256" key="4">
    <source>
        <dbReference type="ARBA" id="ARBA00023204"/>
    </source>
</evidence>
<protein>
    <submittedName>
        <fullName evidence="7">Uncharacterized protein</fullName>
    </submittedName>
</protein>
<reference evidence="7" key="3">
    <citation type="submission" date="2025-09" db="UniProtKB">
        <authorList>
            <consortium name="Ensembl"/>
        </authorList>
    </citation>
    <scope>IDENTIFICATION</scope>
</reference>
<dbReference type="GO" id="GO:0031464">
    <property type="term" value="C:Cul4A-RING E3 ubiquitin ligase complex"/>
    <property type="evidence" value="ECO:0007669"/>
    <property type="project" value="TreeGrafter"/>
</dbReference>
<evidence type="ECO:0000256" key="2">
    <source>
        <dbReference type="ARBA" id="ARBA00022737"/>
    </source>
</evidence>
<evidence type="ECO:0000313" key="7">
    <source>
        <dbReference type="Ensembl" id="ENSCSAVP00000002892.1"/>
    </source>
</evidence>
<dbReference type="SUPFAM" id="SSF50978">
    <property type="entry name" value="WD40 repeat-like"/>
    <property type="match status" value="1"/>
</dbReference>
<dbReference type="InterPro" id="IPR020472">
    <property type="entry name" value="WD40_PAC1"/>
</dbReference>
<name>H2YC44_CIOSA</name>
<dbReference type="Gene3D" id="2.130.10.10">
    <property type="entry name" value="YVTN repeat-like/Quinoprotein amine dehydrogenase"/>
    <property type="match status" value="1"/>
</dbReference>
<dbReference type="PROSITE" id="PS50294">
    <property type="entry name" value="WD_REPEATS_REGION"/>
    <property type="match status" value="2"/>
</dbReference>
<evidence type="ECO:0000256" key="3">
    <source>
        <dbReference type="ARBA" id="ARBA00022763"/>
    </source>
</evidence>
<evidence type="ECO:0000313" key="8">
    <source>
        <dbReference type="Proteomes" id="UP000007875"/>
    </source>
</evidence>
<dbReference type="PROSITE" id="PS00678">
    <property type="entry name" value="WD_REPEATS_1"/>
    <property type="match status" value="1"/>
</dbReference>